<dbReference type="OrthoDB" id="1028014at2759"/>
<protein>
    <recommendedName>
        <fullName evidence="2">SET domain-containing protein</fullName>
    </recommendedName>
</protein>
<evidence type="ECO:0000259" key="2">
    <source>
        <dbReference type="PROSITE" id="PS50280"/>
    </source>
</evidence>
<dbReference type="Proteomes" id="UP000639643">
    <property type="component" value="Unassembled WGS sequence"/>
</dbReference>
<evidence type="ECO:0000313" key="4">
    <source>
        <dbReference type="Proteomes" id="UP000639643"/>
    </source>
</evidence>
<feature type="domain" description="SET" evidence="2">
    <location>
        <begin position="88"/>
        <end position="397"/>
    </location>
</feature>
<dbReference type="AlphaFoldDB" id="A0A8H6MVA3"/>
<dbReference type="CDD" id="cd20071">
    <property type="entry name" value="SET_SMYD"/>
    <property type="match status" value="1"/>
</dbReference>
<evidence type="ECO:0000313" key="3">
    <source>
        <dbReference type="EMBL" id="KAF6810287.1"/>
    </source>
</evidence>
<dbReference type="GO" id="GO:0005634">
    <property type="term" value="C:nucleus"/>
    <property type="evidence" value="ECO:0007669"/>
    <property type="project" value="TreeGrafter"/>
</dbReference>
<feature type="region of interest" description="Disordered" evidence="1">
    <location>
        <begin position="24"/>
        <end position="80"/>
    </location>
</feature>
<reference evidence="3" key="1">
    <citation type="journal article" date="2020" name="Phytopathology">
        <title>Genome Sequence Resources of Colletotrichum truncatum, C. plurivorum, C. musicola, and C. sojae: Four Species Pathogenic to Soybean (Glycine max).</title>
        <authorList>
            <person name="Rogerio F."/>
            <person name="Boufleur T.R."/>
            <person name="Ciampi-Guillardi M."/>
            <person name="Sukno S.A."/>
            <person name="Thon M.R."/>
            <person name="Massola Junior N.S."/>
            <person name="Baroncelli R."/>
        </authorList>
    </citation>
    <scope>NUCLEOTIDE SEQUENCE</scope>
    <source>
        <strain evidence="3">LFN0074</strain>
    </source>
</reference>
<feature type="compositionally biased region" description="Low complexity" evidence="1">
    <location>
        <begin position="51"/>
        <end position="73"/>
    </location>
</feature>
<dbReference type="PANTHER" id="PTHR12197">
    <property type="entry name" value="HISTONE-LYSINE N-METHYLTRANSFERASE SMYD"/>
    <property type="match status" value="1"/>
</dbReference>
<accession>A0A8H6MVA3</accession>
<dbReference type="InterPro" id="IPR001214">
    <property type="entry name" value="SET_dom"/>
</dbReference>
<organism evidence="3 4">
    <name type="scientific">Colletotrichum musicola</name>
    <dbReference type="NCBI Taxonomy" id="2175873"/>
    <lineage>
        <taxon>Eukaryota</taxon>
        <taxon>Fungi</taxon>
        <taxon>Dikarya</taxon>
        <taxon>Ascomycota</taxon>
        <taxon>Pezizomycotina</taxon>
        <taxon>Sordariomycetes</taxon>
        <taxon>Hypocreomycetidae</taxon>
        <taxon>Glomerellales</taxon>
        <taxon>Glomerellaceae</taxon>
        <taxon>Colletotrichum</taxon>
        <taxon>Colletotrichum orchidearum species complex</taxon>
    </lineage>
</organism>
<evidence type="ECO:0000256" key="1">
    <source>
        <dbReference type="SAM" id="MobiDB-lite"/>
    </source>
</evidence>
<dbReference type="Gene3D" id="2.170.270.10">
    <property type="entry name" value="SET domain"/>
    <property type="match status" value="1"/>
</dbReference>
<sequence length="435" mass="47882">MALPEDDVVSLTANLHTLTLQLTKGDTDDAQLTSYPASTTTESGAATPLTSYPASSVSRPSSSSSAPSLAASPLDQPKPLLPGAPVSPLFEIRDTPTAGRAVFASQDVEAGALLWRAEDLTLSVLLREYRREVCGQCFAYDYGRDLPVRDSAVGFVFCSTECRNTWRREAGELGLRAWTAVESLVKKRSKEEDKMVALDVPKPDVEAIKQAWAEAESQAELIRAARMAEQPREEGQVPRITKQHRRAVQKALQAPIATDVLAFCAGGVLARHGAAPGRWEAVLSLAVDETPYISFEDLNAHVQTYLQLLAVLPTELLPLTTPETLRTLTSRDNHNAFGIRSLEDEGSEFFGYGCWPSASYFNHSCGPNVFKKRDGRVWEFRAGKDIAKGEEINITYLGGDEQSMSREERRALLRRNWGFDCGCKRCQELWTLSGL</sequence>
<feature type="compositionally biased region" description="Polar residues" evidence="1">
    <location>
        <begin position="24"/>
        <end position="50"/>
    </location>
</feature>
<gene>
    <name evidence="3" type="ORF">CMUS01_13501</name>
</gene>
<name>A0A8H6MVA3_9PEZI</name>
<keyword evidence="4" id="KW-1185">Reference proteome</keyword>
<dbReference type="InterPro" id="IPR046341">
    <property type="entry name" value="SET_dom_sf"/>
</dbReference>
<dbReference type="InterPro" id="IPR050869">
    <property type="entry name" value="H3K4_H4K5_MeTrfase"/>
</dbReference>
<dbReference type="PANTHER" id="PTHR12197:SF294">
    <property type="entry name" value="POTENTIAL PROTEIN LYSINE METHYLTRANSFERASE SET6"/>
    <property type="match status" value="1"/>
</dbReference>
<dbReference type="SUPFAM" id="SSF82199">
    <property type="entry name" value="SET domain"/>
    <property type="match status" value="1"/>
</dbReference>
<dbReference type="EMBL" id="WIGM01000858">
    <property type="protein sequence ID" value="KAF6810287.1"/>
    <property type="molecule type" value="Genomic_DNA"/>
</dbReference>
<proteinExistence type="predicted"/>
<dbReference type="PROSITE" id="PS50280">
    <property type="entry name" value="SET"/>
    <property type="match status" value="1"/>
</dbReference>
<dbReference type="Pfam" id="PF00856">
    <property type="entry name" value="SET"/>
    <property type="match status" value="1"/>
</dbReference>
<comment type="caution">
    <text evidence="3">The sequence shown here is derived from an EMBL/GenBank/DDBJ whole genome shotgun (WGS) entry which is preliminary data.</text>
</comment>